<dbReference type="InterPro" id="IPR013785">
    <property type="entry name" value="Aldolase_TIM"/>
</dbReference>
<comment type="function">
    <text evidence="9">Catalyzes the conversion of inosine 5'-phosphate (IMP) to xanthosine 5'-phosphate (XMP), the first committed and rate-limiting step in the de novo synthesis of guanine nucleotides, and therefore plays an important role in the regulation of cell growth.</text>
</comment>
<feature type="region of interest" description="Disordered" evidence="15">
    <location>
        <begin position="490"/>
        <end position="509"/>
    </location>
</feature>
<feature type="binding site" description="in other chain" evidence="9 12">
    <location>
        <position position="317"/>
    </location>
    <ligand>
        <name>K(+)</name>
        <dbReference type="ChEBI" id="CHEBI:29103"/>
        <note>ligand shared between two tetrameric partners</note>
    </ligand>
</feature>
<evidence type="ECO:0000259" key="16">
    <source>
        <dbReference type="PROSITE" id="PS51371"/>
    </source>
</evidence>
<keyword evidence="9" id="KW-0658">Purine biosynthesis</keyword>
<comment type="similarity">
    <text evidence="1 9 14">Belongs to the IMPDH/GMPR family.</text>
</comment>
<comment type="pathway">
    <text evidence="9">Purine metabolism; XMP biosynthesis via de novo pathway; XMP from IMP: step 1/1.</text>
</comment>
<dbReference type="InterPro" id="IPR046342">
    <property type="entry name" value="CBS_dom_sf"/>
</dbReference>
<dbReference type="GO" id="GO:0046872">
    <property type="term" value="F:metal ion binding"/>
    <property type="evidence" value="ECO:0007669"/>
    <property type="project" value="UniProtKB-UniRule"/>
</dbReference>
<dbReference type="GO" id="GO:0006183">
    <property type="term" value="P:GTP biosynthetic process"/>
    <property type="evidence" value="ECO:0007669"/>
    <property type="project" value="TreeGrafter"/>
</dbReference>
<dbReference type="UniPathway" id="UPA00601">
    <property type="reaction ID" value="UER00295"/>
</dbReference>
<evidence type="ECO:0000256" key="9">
    <source>
        <dbReference type="HAMAP-Rule" id="MF_01964"/>
    </source>
</evidence>
<evidence type="ECO:0000256" key="13">
    <source>
        <dbReference type="PROSITE-ProRule" id="PRU00703"/>
    </source>
</evidence>
<feature type="domain" description="CBS" evidence="16">
    <location>
        <begin position="112"/>
        <end position="169"/>
    </location>
</feature>
<feature type="binding site" description="in other chain" evidence="9 12">
    <location>
        <position position="322"/>
    </location>
    <ligand>
        <name>K(+)</name>
        <dbReference type="ChEBI" id="CHEBI:29103"/>
        <note>ligand shared between two tetrameric partners</note>
    </ligand>
</feature>
<evidence type="ECO:0000256" key="12">
    <source>
        <dbReference type="PIRSR" id="PIRSR000130-4"/>
    </source>
</evidence>
<protein>
    <recommendedName>
        <fullName evidence="9">Inosine-5'-monophosphate dehydrogenase</fullName>
        <shortName evidence="9">IMP dehydrogenase</shortName>
        <shortName evidence="9">IMPD</shortName>
        <shortName evidence="9">IMPDH</shortName>
        <ecNumber evidence="9">1.1.1.205</ecNumber>
    </recommendedName>
</protein>
<keyword evidence="5 9" id="KW-0332">GMP biosynthesis</keyword>
<feature type="active site" description="Thioimidate intermediate" evidence="9 10">
    <location>
        <position position="322"/>
    </location>
</feature>
<name>A0A538U1I3_UNCEI</name>
<comment type="cofactor">
    <cofactor evidence="9">
        <name>K(+)</name>
        <dbReference type="ChEBI" id="CHEBI:29103"/>
    </cofactor>
</comment>
<feature type="domain" description="CBS" evidence="16">
    <location>
        <begin position="171"/>
        <end position="228"/>
    </location>
</feature>
<dbReference type="AlphaFoldDB" id="A0A538U1I3"/>
<dbReference type="Proteomes" id="UP000319771">
    <property type="component" value="Unassembled WGS sequence"/>
</dbReference>
<dbReference type="FunFam" id="3.20.20.70:FF:000003">
    <property type="entry name" value="GMP reductase"/>
    <property type="match status" value="1"/>
</dbReference>
<comment type="caution">
    <text evidence="17">The sequence shown here is derived from an EMBL/GenBank/DDBJ whole genome shotgun (WGS) entry which is preliminary data.</text>
</comment>
<feature type="binding site" evidence="9">
    <location>
        <position position="265"/>
    </location>
    <ligand>
        <name>NAD(+)</name>
        <dbReference type="ChEBI" id="CHEBI:57540"/>
    </ligand>
</feature>
<dbReference type="SUPFAM" id="SSF54631">
    <property type="entry name" value="CBS-domain pair"/>
    <property type="match status" value="1"/>
</dbReference>
<keyword evidence="9 11" id="KW-0520">NAD</keyword>
<feature type="binding site" evidence="9">
    <location>
        <position position="490"/>
    </location>
    <ligand>
        <name>K(+)</name>
        <dbReference type="ChEBI" id="CHEBI:29103"/>
        <note>ligand shared between two tetrameric partners</note>
    </ligand>
</feature>
<keyword evidence="8 13" id="KW-0129">CBS domain</keyword>
<feature type="binding site" evidence="9">
    <location>
        <position position="491"/>
    </location>
    <ligand>
        <name>K(+)</name>
        <dbReference type="ChEBI" id="CHEBI:29103"/>
        <note>ligand shared between two tetrameric partners</note>
    </ligand>
</feature>
<evidence type="ECO:0000256" key="1">
    <source>
        <dbReference type="ARBA" id="ARBA00005502"/>
    </source>
</evidence>
<dbReference type="CDD" id="cd00381">
    <property type="entry name" value="IMPDH"/>
    <property type="match status" value="1"/>
</dbReference>
<keyword evidence="4" id="KW-0677">Repeat</keyword>
<dbReference type="HAMAP" id="MF_01964">
    <property type="entry name" value="IMPDH"/>
    <property type="match status" value="1"/>
</dbReference>
<feature type="binding site" evidence="9">
    <location>
        <begin position="402"/>
        <end position="406"/>
    </location>
    <ligand>
        <name>IMP</name>
        <dbReference type="ChEBI" id="CHEBI:58053"/>
    </ligand>
</feature>
<keyword evidence="3 9" id="KW-0479">Metal-binding</keyword>
<dbReference type="NCBIfam" id="TIGR01302">
    <property type="entry name" value="IMP_dehydrog"/>
    <property type="match status" value="1"/>
</dbReference>
<dbReference type="SMART" id="SM01240">
    <property type="entry name" value="IMPDH"/>
    <property type="match status" value="1"/>
</dbReference>
<dbReference type="Gene3D" id="3.20.20.70">
    <property type="entry name" value="Aldolase class I"/>
    <property type="match status" value="1"/>
</dbReference>
<reference evidence="17 18" key="1">
    <citation type="journal article" date="2019" name="Nat. Microbiol.">
        <title>Mediterranean grassland soil C-N compound turnover is dependent on rainfall and depth, and is mediated by genomically divergent microorganisms.</title>
        <authorList>
            <person name="Diamond S."/>
            <person name="Andeer P.F."/>
            <person name="Li Z."/>
            <person name="Crits-Christoph A."/>
            <person name="Burstein D."/>
            <person name="Anantharaman K."/>
            <person name="Lane K.R."/>
            <person name="Thomas B.C."/>
            <person name="Pan C."/>
            <person name="Northen T.R."/>
            <person name="Banfield J.F."/>
        </authorList>
    </citation>
    <scope>NUCLEOTIDE SEQUENCE [LARGE SCALE GENOMIC DNA]</scope>
    <source>
        <strain evidence="17">WS_11</strain>
    </source>
</reference>
<dbReference type="PANTHER" id="PTHR11911:SF111">
    <property type="entry name" value="INOSINE-5'-MONOPHOSPHATE DEHYDROGENASE"/>
    <property type="match status" value="1"/>
</dbReference>
<organism evidence="17 18">
    <name type="scientific">Eiseniibacteriota bacterium</name>
    <dbReference type="NCBI Taxonomy" id="2212470"/>
    <lineage>
        <taxon>Bacteria</taxon>
        <taxon>Candidatus Eiseniibacteriota</taxon>
    </lineage>
</organism>
<keyword evidence="6 9" id="KW-0630">Potassium</keyword>
<evidence type="ECO:0000256" key="8">
    <source>
        <dbReference type="ARBA" id="ARBA00023122"/>
    </source>
</evidence>
<evidence type="ECO:0000256" key="7">
    <source>
        <dbReference type="ARBA" id="ARBA00023002"/>
    </source>
</evidence>
<evidence type="ECO:0000256" key="3">
    <source>
        <dbReference type="ARBA" id="ARBA00022723"/>
    </source>
</evidence>
<feature type="binding site" evidence="9">
    <location>
        <begin position="378"/>
        <end position="379"/>
    </location>
    <ligand>
        <name>IMP</name>
        <dbReference type="ChEBI" id="CHEBI:58053"/>
    </ligand>
</feature>
<dbReference type="GO" id="GO:0006177">
    <property type="term" value="P:GMP biosynthetic process"/>
    <property type="evidence" value="ECO:0007669"/>
    <property type="project" value="UniProtKB-UniRule"/>
</dbReference>
<proteinExistence type="inferred from homology"/>
<dbReference type="PROSITE" id="PS51371">
    <property type="entry name" value="CBS"/>
    <property type="match status" value="2"/>
</dbReference>
<dbReference type="GO" id="GO:0003938">
    <property type="term" value="F:IMP dehydrogenase activity"/>
    <property type="evidence" value="ECO:0007669"/>
    <property type="project" value="UniProtKB-UniRule"/>
</dbReference>
<dbReference type="EMBL" id="VBPB01000285">
    <property type="protein sequence ID" value="TMQ69744.1"/>
    <property type="molecule type" value="Genomic_DNA"/>
</dbReference>
<evidence type="ECO:0000256" key="5">
    <source>
        <dbReference type="ARBA" id="ARBA00022749"/>
    </source>
</evidence>
<comment type="caution">
    <text evidence="9">Lacks conserved residue(s) required for the propagation of feature annotation.</text>
</comment>
<feature type="binding site" evidence="11">
    <location>
        <begin position="265"/>
        <end position="267"/>
    </location>
    <ligand>
        <name>NAD(+)</name>
        <dbReference type="ChEBI" id="CHEBI:57540"/>
    </ligand>
</feature>
<dbReference type="PANTHER" id="PTHR11911">
    <property type="entry name" value="INOSINE-5-MONOPHOSPHATE DEHYDROGENASE RELATED"/>
    <property type="match status" value="1"/>
</dbReference>
<comment type="activity regulation">
    <text evidence="9">Mycophenolic acid (MPA) is a non-competitive inhibitor that prevents formation of the closed enzyme conformation by binding to the same site as the amobile flap. In contrast, mizoribine monophosphate (MZP) is a competitive inhibitor that induces the closed conformation. MPA is a potent inhibitor of mammalian IMPDHs but a poor inhibitor of the bacterial enzymes. MZP is a more potent inhibitor of bacterial IMPDH.</text>
</comment>
<gene>
    <name evidence="9 17" type="primary">guaB</name>
    <name evidence="17" type="ORF">E6K81_14230</name>
</gene>
<feature type="binding site" evidence="9">
    <location>
        <position position="435"/>
    </location>
    <ligand>
        <name>IMP</name>
        <dbReference type="ChEBI" id="CHEBI:58053"/>
    </ligand>
</feature>
<dbReference type="InterPro" id="IPR000644">
    <property type="entry name" value="CBS_dom"/>
</dbReference>
<feature type="binding site" evidence="9">
    <location>
        <begin position="355"/>
        <end position="357"/>
    </location>
    <ligand>
        <name>IMP</name>
        <dbReference type="ChEBI" id="CHEBI:58053"/>
    </ligand>
</feature>
<accession>A0A538U1I3</accession>
<dbReference type="GO" id="GO:0000166">
    <property type="term" value="F:nucleotide binding"/>
    <property type="evidence" value="ECO:0007669"/>
    <property type="project" value="UniProtKB-UniRule"/>
</dbReference>
<evidence type="ECO:0000256" key="10">
    <source>
        <dbReference type="PIRSR" id="PIRSR000130-1"/>
    </source>
</evidence>
<dbReference type="EC" id="1.1.1.205" evidence="9"/>
<evidence type="ECO:0000256" key="14">
    <source>
        <dbReference type="RuleBase" id="RU003927"/>
    </source>
</evidence>
<feature type="active site" description="Proton acceptor" evidence="9 10">
    <location>
        <position position="420"/>
    </location>
</feature>
<feature type="binding site" evidence="9 11">
    <location>
        <begin position="315"/>
        <end position="317"/>
    </location>
    <ligand>
        <name>NAD(+)</name>
        <dbReference type="ChEBI" id="CHEBI:57540"/>
    </ligand>
</feature>
<sequence length="509" mass="54516">MWAEKIQAAARAATAPVPWGEKIGPEALTFDDVLLVPRLSEVHPRDVDTRTRFSRHIELNVPIVSAAMDTVTESELAIAIAREGGIGVLHKNLSIPDQAAQVDRVKRSESGMIVDPFTLPPDASLRQAHDLMTRYHISGVPITEDGRLVGILTNRDLRFEDDLDRRVAEVMTRERLVTAPVGTTLEQARAILARHRIEKLPVVDAEGRLKGLITVKDIEKRIRHPQASKDALGRLRVAAAVGASGDAYERGAELVKAGVDALVVDSAHAHSRGVLETAERMRAAFPDVDLIVGNVGTAEGAKAVAAAGADAVKVGMGPGAICTTRVVTGAGMAQITAVLEAARALEDQDVPIIADGGIKYTGDVVKALAAGAHTVMIGSLFAGTEESPGEVVLLEGRSYKVYRGMGSLSAMAAGRGSRERYFQEGEDELSKLVPEGIEGRVPFKGPLAMVMFQMVGGLRAGMGYCGVRDVEELRTHTRFVRISGAGLRESHPHDVRITQEAPNYEMPGR</sequence>
<dbReference type="SMART" id="SM00116">
    <property type="entry name" value="CBS"/>
    <property type="match status" value="2"/>
</dbReference>
<evidence type="ECO:0000256" key="2">
    <source>
        <dbReference type="ARBA" id="ARBA00011881"/>
    </source>
</evidence>
<dbReference type="InterPro" id="IPR001093">
    <property type="entry name" value="IMP_DH_GMPRt"/>
</dbReference>
<dbReference type="Pfam" id="PF00571">
    <property type="entry name" value="CBS"/>
    <property type="match status" value="2"/>
</dbReference>
<evidence type="ECO:0000256" key="4">
    <source>
        <dbReference type="ARBA" id="ARBA00022737"/>
    </source>
</evidence>
<dbReference type="PIRSF" id="PIRSF000130">
    <property type="entry name" value="IMPDH"/>
    <property type="match status" value="1"/>
</dbReference>
<evidence type="ECO:0000313" key="18">
    <source>
        <dbReference type="Proteomes" id="UP000319771"/>
    </source>
</evidence>
<evidence type="ECO:0000313" key="17">
    <source>
        <dbReference type="EMBL" id="TMQ69744.1"/>
    </source>
</evidence>
<evidence type="ECO:0000256" key="11">
    <source>
        <dbReference type="PIRSR" id="PIRSR000130-3"/>
    </source>
</evidence>
<evidence type="ECO:0000256" key="15">
    <source>
        <dbReference type="SAM" id="MobiDB-lite"/>
    </source>
</evidence>
<dbReference type="SUPFAM" id="SSF51412">
    <property type="entry name" value="Inosine monophosphate dehydrogenase (IMPDH)"/>
    <property type="match status" value="1"/>
</dbReference>
<dbReference type="InterPro" id="IPR005990">
    <property type="entry name" value="IMP_DH"/>
</dbReference>
<evidence type="ECO:0000256" key="6">
    <source>
        <dbReference type="ARBA" id="ARBA00022958"/>
    </source>
</evidence>
<dbReference type="Pfam" id="PF00478">
    <property type="entry name" value="IMPDH"/>
    <property type="match status" value="1"/>
</dbReference>
<keyword evidence="7 9" id="KW-0560">Oxidoreductase</keyword>
<feature type="binding site" description="in other chain" evidence="9 12">
    <location>
        <position position="319"/>
    </location>
    <ligand>
        <name>K(+)</name>
        <dbReference type="ChEBI" id="CHEBI:29103"/>
        <note>ligand shared between two tetrameric partners</note>
    </ligand>
</feature>
<comment type="subunit">
    <text evidence="2 9">Homotetramer.</text>
</comment>
<comment type="catalytic activity">
    <reaction evidence="9">
        <text>IMP + NAD(+) + H2O = XMP + NADH + H(+)</text>
        <dbReference type="Rhea" id="RHEA:11708"/>
        <dbReference type="ChEBI" id="CHEBI:15377"/>
        <dbReference type="ChEBI" id="CHEBI:15378"/>
        <dbReference type="ChEBI" id="CHEBI:57464"/>
        <dbReference type="ChEBI" id="CHEBI:57540"/>
        <dbReference type="ChEBI" id="CHEBI:57945"/>
        <dbReference type="ChEBI" id="CHEBI:58053"/>
        <dbReference type="EC" id="1.1.1.205"/>
    </reaction>
</comment>
<feature type="binding site" evidence="9">
    <location>
        <position position="489"/>
    </location>
    <ligand>
        <name>K(+)</name>
        <dbReference type="ChEBI" id="CHEBI:29103"/>
        <note>ligand shared between two tetrameric partners</note>
    </ligand>
</feature>
<dbReference type="CDD" id="cd04601">
    <property type="entry name" value="CBS_pair_IMPDH"/>
    <property type="match status" value="1"/>
</dbReference>